<proteinExistence type="predicted"/>
<organism evidence="2 3">
    <name type="scientific">Nocardia halotolerans</name>
    <dbReference type="NCBI Taxonomy" id="1755878"/>
    <lineage>
        <taxon>Bacteria</taxon>
        <taxon>Bacillati</taxon>
        <taxon>Actinomycetota</taxon>
        <taxon>Actinomycetes</taxon>
        <taxon>Mycobacteriales</taxon>
        <taxon>Nocardiaceae</taxon>
        <taxon>Nocardia</taxon>
    </lineage>
</organism>
<name>A0ABV8VAK8_9NOCA</name>
<dbReference type="Proteomes" id="UP001595844">
    <property type="component" value="Unassembled WGS sequence"/>
</dbReference>
<dbReference type="RefSeq" id="WP_378555454.1">
    <property type="nucleotide sequence ID" value="NZ_JBHSDL010000002.1"/>
</dbReference>
<evidence type="ECO:0000256" key="1">
    <source>
        <dbReference type="SAM" id="MobiDB-lite"/>
    </source>
</evidence>
<reference evidence="3" key="1">
    <citation type="journal article" date="2019" name="Int. J. Syst. Evol. Microbiol.">
        <title>The Global Catalogue of Microorganisms (GCM) 10K type strain sequencing project: providing services to taxonomists for standard genome sequencing and annotation.</title>
        <authorList>
            <consortium name="The Broad Institute Genomics Platform"/>
            <consortium name="The Broad Institute Genome Sequencing Center for Infectious Disease"/>
            <person name="Wu L."/>
            <person name="Ma J."/>
        </authorList>
    </citation>
    <scope>NUCLEOTIDE SEQUENCE [LARGE SCALE GENOMIC DNA]</scope>
    <source>
        <strain evidence="3">IBRC-M 10490</strain>
    </source>
</reference>
<dbReference type="EMBL" id="JBHSDL010000002">
    <property type="protein sequence ID" value="MFC4372939.1"/>
    <property type="molecule type" value="Genomic_DNA"/>
</dbReference>
<protein>
    <submittedName>
        <fullName evidence="2">Uncharacterized protein</fullName>
    </submittedName>
</protein>
<evidence type="ECO:0000313" key="2">
    <source>
        <dbReference type="EMBL" id="MFC4372939.1"/>
    </source>
</evidence>
<accession>A0ABV8VAK8</accession>
<comment type="caution">
    <text evidence="2">The sequence shown here is derived from an EMBL/GenBank/DDBJ whole genome shotgun (WGS) entry which is preliminary data.</text>
</comment>
<gene>
    <name evidence="2" type="ORF">ACFO5K_02395</name>
</gene>
<sequence>MEPDERGKAVPSDPAEGGGSAGKVTVGLVQELLGATDGCLVLEAGRVRVAAGAESQQGGMVIISKAELAQRLGSDPDPTALSEQAAVLNTEVGLLGA</sequence>
<feature type="region of interest" description="Disordered" evidence="1">
    <location>
        <begin position="1"/>
        <end position="22"/>
    </location>
</feature>
<keyword evidence="3" id="KW-1185">Reference proteome</keyword>
<evidence type="ECO:0000313" key="3">
    <source>
        <dbReference type="Proteomes" id="UP001595844"/>
    </source>
</evidence>